<evidence type="ECO:0000259" key="2">
    <source>
        <dbReference type="Pfam" id="PF19160"/>
    </source>
</evidence>
<keyword evidence="1" id="KW-0472">Membrane</keyword>
<protein>
    <recommendedName>
        <fullName evidence="2">SPARK domain-containing protein</fullName>
    </recommendedName>
</protein>
<feature type="transmembrane region" description="Helical" evidence="1">
    <location>
        <begin position="12"/>
        <end position="33"/>
    </location>
</feature>
<dbReference type="EMBL" id="CAKOAT010648487">
    <property type="protein sequence ID" value="CAH8385083.1"/>
    <property type="molecule type" value="Genomic_DNA"/>
</dbReference>
<accession>A0ABC8LMY8</accession>
<keyword evidence="4" id="KW-1185">Reference proteome</keyword>
<dbReference type="AlphaFoldDB" id="A0ABC8LMY8"/>
<gene>
    <name evidence="3" type="ORF">ERUC_LOCUS37566</name>
</gene>
<dbReference type="Proteomes" id="UP001642260">
    <property type="component" value="Unassembled WGS sequence"/>
</dbReference>
<keyword evidence="1" id="KW-1133">Transmembrane helix</keyword>
<feature type="domain" description="SPARK" evidence="2">
    <location>
        <begin position="58"/>
        <end position="125"/>
    </location>
</feature>
<reference evidence="3 4" key="1">
    <citation type="submission" date="2022-03" db="EMBL/GenBank/DDBJ databases">
        <authorList>
            <person name="Macdonald S."/>
            <person name="Ahmed S."/>
            <person name="Newling K."/>
        </authorList>
    </citation>
    <scope>NUCLEOTIDE SEQUENCE [LARGE SCALE GENOMIC DNA]</scope>
</reference>
<proteinExistence type="predicted"/>
<comment type="caution">
    <text evidence="3">The sequence shown here is derived from an EMBL/GenBank/DDBJ whole genome shotgun (WGS) entry which is preliminary data.</text>
</comment>
<sequence>MQNRTQDLGLVVIWSVPSYSGTVRICLICILLCKGSLFSCSHSPQSFVIQQLPLPTEAVCPLELTSSNITLVASVYSNNTKRAKCCRYMKSFVAVSVSLSANYTEDLGLKPGLTDICITSISRTMELYGIQTNASVD</sequence>
<name>A0ABC8LMY8_ERUVS</name>
<dbReference type="Pfam" id="PF19160">
    <property type="entry name" value="SPARK"/>
    <property type="match status" value="1"/>
</dbReference>
<organism evidence="3 4">
    <name type="scientific">Eruca vesicaria subsp. sativa</name>
    <name type="common">Garden rocket</name>
    <name type="synonym">Eruca sativa</name>
    <dbReference type="NCBI Taxonomy" id="29727"/>
    <lineage>
        <taxon>Eukaryota</taxon>
        <taxon>Viridiplantae</taxon>
        <taxon>Streptophyta</taxon>
        <taxon>Embryophyta</taxon>
        <taxon>Tracheophyta</taxon>
        <taxon>Spermatophyta</taxon>
        <taxon>Magnoliopsida</taxon>
        <taxon>eudicotyledons</taxon>
        <taxon>Gunneridae</taxon>
        <taxon>Pentapetalae</taxon>
        <taxon>rosids</taxon>
        <taxon>malvids</taxon>
        <taxon>Brassicales</taxon>
        <taxon>Brassicaceae</taxon>
        <taxon>Brassiceae</taxon>
        <taxon>Eruca</taxon>
    </lineage>
</organism>
<dbReference type="InterPro" id="IPR043891">
    <property type="entry name" value="SPARK"/>
</dbReference>
<evidence type="ECO:0000313" key="4">
    <source>
        <dbReference type="Proteomes" id="UP001642260"/>
    </source>
</evidence>
<evidence type="ECO:0000313" key="3">
    <source>
        <dbReference type="EMBL" id="CAH8385083.1"/>
    </source>
</evidence>
<evidence type="ECO:0000256" key="1">
    <source>
        <dbReference type="SAM" id="Phobius"/>
    </source>
</evidence>
<keyword evidence="1" id="KW-0812">Transmembrane</keyword>